<dbReference type="GO" id="GO:0031397">
    <property type="term" value="P:negative regulation of protein ubiquitination"/>
    <property type="evidence" value="ECO:0007669"/>
    <property type="project" value="TreeGrafter"/>
</dbReference>
<dbReference type="GO" id="GO:0005634">
    <property type="term" value="C:nucleus"/>
    <property type="evidence" value="ECO:0007669"/>
    <property type="project" value="TreeGrafter"/>
</dbReference>
<dbReference type="EMBL" id="ATMH01001229">
    <property type="protein sequence ID" value="EPY35142.1"/>
    <property type="molecule type" value="Genomic_DNA"/>
</dbReference>
<dbReference type="SUPFAM" id="SSF52833">
    <property type="entry name" value="Thioredoxin-like"/>
    <property type="match status" value="1"/>
</dbReference>
<dbReference type="AlphaFoldDB" id="S9WIM0"/>
<comment type="caution">
    <text evidence="3">The sequence shown here is derived from an EMBL/GenBank/DDBJ whole genome shotgun (WGS) entry which is preliminary data.</text>
</comment>
<evidence type="ECO:0000313" key="3">
    <source>
        <dbReference type="EMBL" id="EPY35745.1"/>
    </source>
</evidence>
<evidence type="ECO:0000313" key="2">
    <source>
        <dbReference type="EMBL" id="EPY35142.1"/>
    </source>
</evidence>
<reference evidence="3" key="2">
    <citation type="submission" date="2013-03" db="EMBL/GenBank/DDBJ databases">
        <authorList>
            <person name="Motta M.C.M."/>
            <person name="Martins A.C.A."/>
            <person name="Preta C.M.C.C."/>
            <person name="Silva R."/>
            <person name="de Souza S.S."/>
            <person name="Klein C.C."/>
            <person name="de Almeida L.G.P."/>
            <person name="Cunha O.L."/>
            <person name="Colabardini A.C."/>
            <person name="Lima B.A."/>
            <person name="Machado C.R."/>
            <person name="Soares C.M.A."/>
            <person name="de Menezes C.B.A."/>
            <person name="Bartolomeu D.C."/>
            <person name="Grisard E.C."/>
            <person name="Fantinatti-Garboggini F."/>
            <person name="Rodrigues-Luiz G.F."/>
            <person name="Wagner G."/>
            <person name="Goldman G.H."/>
            <person name="Fietto J.L.R."/>
            <person name="Ciapina L.P."/>
            <person name="Brocchi M."/>
            <person name="Elias M.C."/>
            <person name="Goldman M.H.S."/>
            <person name="Sagot M.-F."/>
            <person name="Pereira M."/>
            <person name="Stoco P.H."/>
            <person name="Teixeira S.M.R."/>
            <person name="de Mendonca-Neto R.P."/>
            <person name="Maciel T.E.F."/>
            <person name="Mendes T.A.O."/>
            <person name="Urmenyi T.P."/>
            <person name="Teixeira M.M.G."/>
            <person name="de Camargo E.F.P."/>
            <person name="de Sousa W."/>
            <person name="Schenkman S."/>
            <person name="de Vasconcelos A.T.R."/>
        </authorList>
    </citation>
    <scope>NUCLEOTIDE SEQUENCE</scope>
</reference>
<reference evidence="3 4" key="1">
    <citation type="journal article" date="2013" name="PLoS ONE">
        <title>Predicting the Proteins of Angomonas deanei, Strigomonas culicis and Their Respective Endosymbionts Reveals New Aspects of the Trypanosomatidae Family.</title>
        <authorList>
            <person name="Motta M.C."/>
            <person name="Martins A.C."/>
            <person name="de Souza S.S."/>
            <person name="Catta-Preta C.M."/>
            <person name="Silva R."/>
            <person name="Klein C.C."/>
            <person name="de Almeida L.G."/>
            <person name="de Lima Cunha O."/>
            <person name="Ciapina L.P."/>
            <person name="Brocchi M."/>
            <person name="Colabardini A.C."/>
            <person name="de Araujo Lima B."/>
            <person name="Machado C.R."/>
            <person name="de Almeida Soares C.M."/>
            <person name="Probst C.M."/>
            <person name="de Menezes C.B."/>
            <person name="Thompson C.E."/>
            <person name="Bartholomeu D.C."/>
            <person name="Gradia D.F."/>
            <person name="Pavoni D.P."/>
            <person name="Grisard E.C."/>
            <person name="Fantinatti-Garboggini F."/>
            <person name="Marchini F.K."/>
            <person name="Rodrigues-Luiz G.F."/>
            <person name="Wagner G."/>
            <person name="Goldman G.H."/>
            <person name="Fietto J.L."/>
            <person name="Elias M.C."/>
            <person name="Goldman M.H."/>
            <person name="Sagot M.F."/>
            <person name="Pereira M."/>
            <person name="Stoco P.H."/>
            <person name="de Mendonca-Neto R.P."/>
            <person name="Teixeira S.M."/>
            <person name="Maciel T.E."/>
            <person name="de Oliveira Mendes T.A."/>
            <person name="Urmenyi T.P."/>
            <person name="de Souza W."/>
            <person name="Schenkman S."/>
            <person name="de Vasconcelos A.T."/>
        </authorList>
    </citation>
    <scope>NUCLEOTIDE SEQUENCE [LARGE SCALE GENOMIC DNA]</scope>
</reference>
<protein>
    <submittedName>
        <fullName evidence="3">Tryparedoxin</fullName>
    </submittedName>
</protein>
<accession>S9WIM0</accession>
<dbReference type="Pfam" id="PF13905">
    <property type="entry name" value="Thioredoxin_8"/>
    <property type="match status" value="1"/>
</dbReference>
<dbReference type="OrthoDB" id="409136at2759"/>
<dbReference type="PROSITE" id="PS51352">
    <property type="entry name" value="THIOREDOXIN_2"/>
    <property type="match status" value="1"/>
</dbReference>
<gene>
    <name evidence="3" type="ORF">STCU_00933</name>
    <name evidence="2" type="ORF">STCU_01229</name>
</gene>
<dbReference type="Gene3D" id="3.40.30.10">
    <property type="entry name" value="Glutaredoxin"/>
    <property type="match status" value="1"/>
</dbReference>
<evidence type="ECO:0000313" key="4">
    <source>
        <dbReference type="Proteomes" id="UP000015354"/>
    </source>
</evidence>
<dbReference type="InterPro" id="IPR036249">
    <property type="entry name" value="Thioredoxin-like_sf"/>
</dbReference>
<dbReference type="PANTHER" id="PTHR46472">
    <property type="entry name" value="NUCLEOREDOXIN"/>
    <property type="match status" value="1"/>
</dbReference>
<feature type="domain" description="Thioredoxin" evidence="1">
    <location>
        <begin position="1"/>
        <end position="150"/>
    </location>
</feature>
<dbReference type="EMBL" id="ATMH01000933">
    <property type="protein sequence ID" value="EPY35745.1"/>
    <property type="molecule type" value="Genomic_DNA"/>
</dbReference>
<dbReference type="InterPro" id="IPR013766">
    <property type="entry name" value="Thioredoxin_domain"/>
</dbReference>
<evidence type="ECO:0000259" key="1">
    <source>
        <dbReference type="PROSITE" id="PS51352"/>
    </source>
</evidence>
<dbReference type="InterPro" id="IPR012336">
    <property type="entry name" value="Thioredoxin-like_fold"/>
</dbReference>
<name>S9WIM0_9TRYP</name>
<keyword evidence="4" id="KW-1185">Reference proteome</keyword>
<sequence>MSGLAEYLNGVEGFYKHDDASTAIAPASLAGKTVFFYFSASWCPPCRGFTPQLAAFYNKYHVEKNFEVIFITWDEEKEDSEEYFKKMPWIAPSFEDTRAKIGEFLTKKFDVQSIPTLIGVDADTGKVITTKARQTVVADPEGKDFPWPDQ</sequence>
<dbReference type="Proteomes" id="UP000015354">
    <property type="component" value="Unassembled WGS sequence"/>
</dbReference>
<proteinExistence type="predicted"/>
<dbReference type="GO" id="GO:0030178">
    <property type="term" value="P:negative regulation of Wnt signaling pathway"/>
    <property type="evidence" value="ECO:0007669"/>
    <property type="project" value="TreeGrafter"/>
</dbReference>
<dbReference type="GO" id="GO:0004791">
    <property type="term" value="F:thioredoxin-disulfide reductase (NADPH) activity"/>
    <property type="evidence" value="ECO:0007669"/>
    <property type="project" value="TreeGrafter"/>
</dbReference>
<organism evidence="3 4">
    <name type="scientific">Strigomonas culicis</name>
    <dbReference type="NCBI Taxonomy" id="28005"/>
    <lineage>
        <taxon>Eukaryota</taxon>
        <taxon>Discoba</taxon>
        <taxon>Euglenozoa</taxon>
        <taxon>Kinetoplastea</taxon>
        <taxon>Metakinetoplastina</taxon>
        <taxon>Trypanosomatida</taxon>
        <taxon>Trypanosomatidae</taxon>
        <taxon>Strigomonadinae</taxon>
        <taxon>Strigomonas</taxon>
    </lineage>
</organism>
<dbReference type="PANTHER" id="PTHR46472:SF1">
    <property type="entry name" value="NUCLEOREDOXIN"/>
    <property type="match status" value="1"/>
</dbReference>